<keyword evidence="2" id="KW-1003">Cell membrane</keyword>
<gene>
    <name evidence="8" type="ORF">GFH30_06565</name>
    <name evidence="7" type="ORF">GHJ48_09345</name>
</gene>
<evidence type="ECO:0000313" key="9">
    <source>
        <dbReference type="Proteomes" id="UP000327478"/>
    </source>
</evidence>
<feature type="domain" description="Glycosyltransferase 2-like" evidence="6">
    <location>
        <begin position="6"/>
        <end position="112"/>
    </location>
</feature>
<organism evidence="7 10">
    <name type="scientific">Acinetobacter wanghuae</name>
    <dbReference type="NCBI Taxonomy" id="2662362"/>
    <lineage>
        <taxon>Bacteria</taxon>
        <taxon>Pseudomonadati</taxon>
        <taxon>Pseudomonadota</taxon>
        <taxon>Gammaproteobacteria</taxon>
        <taxon>Moraxellales</taxon>
        <taxon>Moraxellaceae</taxon>
        <taxon>Acinetobacter</taxon>
    </lineage>
</organism>
<proteinExistence type="predicted"/>
<evidence type="ECO:0000256" key="1">
    <source>
        <dbReference type="ARBA" id="ARBA00004236"/>
    </source>
</evidence>
<reference evidence="9 10" key="1">
    <citation type="submission" date="2019-10" db="EMBL/GenBank/DDBJ databases">
        <authorList>
            <person name="Dong K."/>
        </authorList>
    </citation>
    <scope>NUCLEOTIDE SEQUENCE [LARGE SCALE GENOMIC DNA]</scope>
    <source>
        <strain evidence="8">Dk386</strain>
        <strain evidence="9">dk386</strain>
        <strain evidence="7">Dk771</strain>
        <strain evidence="10">dk771</strain>
    </source>
</reference>
<dbReference type="PANTHER" id="PTHR43646">
    <property type="entry name" value="GLYCOSYLTRANSFERASE"/>
    <property type="match status" value="1"/>
</dbReference>
<sequence>MKKIGVVIPACNEQDDIENCLHAIAQAKLNVSKYHHVDDLPEIQVLVVLDCCTDQTLDKVKNLEIDYLECDYACVGKSRHLGIQALIAQECDWLCCTDADSMVSTHWFNTMLLTPLADMICGIVELNAWQHLSAYTRQSYEQHYQDKMHHRHIHGANLSFSAKTYQSLGGFKAMPCHEDVDLVQRAEQQGLNIIWSNKVRVQTSSRLSSRVEQGFAHFLQKLEQQALQNETLNLARKII</sequence>
<dbReference type="Pfam" id="PF00535">
    <property type="entry name" value="Glycos_transf_2"/>
    <property type="match status" value="1"/>
</dbReference>
<evidence type="ECO:0000256" key="5">
    <source>
        <dbReference type="ARBA" id="ARBA00023136"/>
    </source>
</evidence>
<evidence type="ECO:0000256" key="4">
    <source>
        <dbReference type="ARBA" id="ARBA00022679"/>
    </source>
</evidence>
<dbReference type="CDD" id="cd00761">
    <property type="entry name" value="Glyco_tranf_GTA_type"/>
    <property type="match status" value="1"/>
</dbReference>
<evidence type="ECO:0000313" key="8">
    <source>
        <dbReference type="EMBL" id="QGA11071.1"/>
    </source>
</evidence>
<dbReference type="GO" id="GO:0016757">
    <property type="term" value="F:glycosyltransferase activity"/>
    <property type="evidence" value="ECO:0007669"/>
    <property type="project" value="UniProtKB-KW"/>
</dbReference>
<accession>A0A5Q0P4R0</accession>
<dbReference type="AlphaFoldDB" id="A0A5Q0P4R0"/>
<dbReference type="InterPro" id="IPR001173">
    <property type="entry name" value="Glyco_trans_2-like"/>
</dbReference>
<dbReference type="EMBL" id="WITK01000014">
    <property type="protein sequence ID" value="MQW92590.1"/>
    <property type="molecule type" value="Genomic_DNA"/>
</dbReference>
<keyword evidence="5" id="KW-0472">Membrane</keyword>
<dbReference type="Gene3D" id="3.90.550.10">
    <property type="entry name" value="Spore Coat Polysaccharide Biosynthesis Protein SpsA, Chain A"/>
    <property type="match status" value="1"/>
</dbReference>
<evidence type="ECO:0000256" key="3">
    <source>
        <dbReference type="ARBA" id="ARBA00022676"/>
    </source>
</evidence>
<dbReference type="Proteomes" id="UP000480556">
    <property type="component" value="Unassembled WGS sequence"/>
</dbReference>
<dbReference type="RefSeq" id="WP_153371466.1">
    <property type="nucleotide sequence ID" value="NZ_CP045650.1"/>
</dbReference>
<comment type="subcellular location">
    <subcellularLocation>
        <location evidence="1">Cell membrane</location>
    </subcellularLocation>
</comment>
<dbReference type="GO" id="GO:0005886">
    <property type="term" value="C:plasma membrane"/>
    <property type="evidence" value="ECO:0007669"/>
    <property type="project" value="UniProtKB-SubCell"/>
</dbReference>
<keyword evidence="9" id="KW-1185">Reference proteome</keyword>
<dbReference type="InterPro" id="IPR029044">
    <property type="entry name" value="Nucleotide-diphossugar_trans"/>
</dbReference>
<keyword evidence="4" id="KW-0808">Transferase</keyword>
<keyword evidence="3" id="KW-0328">Glycosyltransferase</keyword>
<name>A0A5Q0P4R0_9GAMM</name>
<dbReference type="Proteomes" id="UP000327478">
    <property type="component" value="Chromosome"/>
</dbReference>
<dbReference type="EMBL" id="CP045650">
    <property type="protein sequence ID" value="QGA11071.1"/>
    <property type="molecule type" value="Genomic_DNA"/>
</dbReference>
<protein>
    <submittedName>
        <fullName evidence="7">Glycosyltransferase</fullName>
    </submittedName>
</protein>
<dbReference type="SUPFAM" id="SSF53448">
    <property type="entry name" value="Nucleotide-diphospho-sugar transferases"/>
    <property type="match status" value="1"/>
</dbReference>
<evidence type="ECO:0000313" key="10">
    <source>
        <dbReference type="Proteomes" id="UP000480556"/>
    </source>
</evidence>
<evidence type="ECO:0000256" key="2">
    <source>
        <dbReference type="ARBA" id="ARBA00022475"/>
    </source>
</evidence>
<dbReference type="PANTHER" id="PTHR43646:SF2">
    <property type="entry name" value="GLYCOSYLTRANSFERASE 2-LIKE DOMAIN-CONTAINING PROTEIN"/>
    <property type="match status" value="1"/>
</dbReference>
<evidence type="ECO:0000313" key="7">
    <source>
        <dbReference type="EMBL" id="MQW92590.1"/>
    </source>
</evidence>
<evidence type="ECO:0000259" key="6">
    <source>
        <dbReference type="Pfam" id="PF00535"/>
    </source>
</evidence>